<gene>
    <name evidence="5" type="ORF">D3878_14785</name>
</gene>
<keyword evidence="1" id="KW-0602">Photosynthesis</keyword>
<keyword evidence="5" id="KW-0378">Hydrolase</keyword>
<evidence type="ECO:0000256" key="1">
    <source>
        <dbReference type="ARBA" id="ARBA00022531"/>
    </source>
</evidence>
<evidence type="ECO:0000256" key="3">
    <source>
        <dbReference type="SAM" id="SignalP"/>
    </source>
</evidence>
<evidence type="ECO:0000313" key="5">
    <source>
        <dbReference type="EMBL" id="RJG02687.1"/>
    </source>
</evidence>
<keyword evidence="3" id="KW-0732">Signal</keyword>
<dbReference type="Gene3D" id="2.130.10.10">
    <property type="entry name" value="YVTN repeat-like/Quinoprotein amine dehydrogenase"/>
    <property type="match status" value="2"/>
</dbReference>
<sequence>MKVSGIKTALGCVLFVGFVASAAADFKDPLERVSTLTPLAQRGRLLAVAQAGSNLVAVGPRGHILISRDAGQSWQQVQAPVSSDLVNVRFLNSKTGWAVGHDGIILNTTDGGLSWKKQFDGNQAAEIIRRHYGNLKASTKKIDGIADILRMGDEGADKPFFDILFVDDNEGFAVGAFNLAFHTKDGGKSWAPIIDRTGNPKGFHLYALAVSDGVLFLVGEQGLLRRWDRASERFVEMDSPYSGSYFGAVGDDKVLIVFGMRGNAFRSSDHGQSWTKLSVGALASITGASLLADILLISTQDGKLLISGDRGELFSEVTIATPMPSYFGVVRMSDEKAALVGSNGPAVVSIKHKYLKVVR</sequence>
<evidence type="ECO:0000256" key="2">
    <source>
        <dbReference type="ARBA" id="ARBA00023276"/>
    </source>
</evidence>
<dbReference type="Proteomes" id="UP000266327">
    <property type="component" value="Unassembled WGS sequence"/>
</dbReference>
<dbReference type="Pfam" id="PF14870">
    <property type="entry name" value="PSII_BNR"/>
    <property type="match status" value="2"/>
</dbReference>
<dbReference type="InterPro" id="IPR015943">
    <property type="entry name" value="WD40/YVTN_repeat-like_dom_sf"/>
</dbReference>
<keyword evidence="2" id="KW-0604">Photosystem II</keyword>
<dbReference type="SUPFAM" id="SSF110296">
    <property type="entry name" value="Oligoxyloglucan reducing end-specific cellobiohydrolase"/>
    <property type="match status" value="1"/>
</dbReference>
<dbReference type="RefSeq" id="WP_119786189.1">
    <property type="nucleotide sequence ID" value="NZ_QYUQ01000002.1"/>
</dbReference>
<dbReference type="GO" id="GO:0016787">
    <property type="term" value="F:hydrolase activity"/>
    <property type="evidence" value="ECO:0007669"/>
    <property type="project" value="UniProtKB-KW"/>
</dbReference>
<dbReference type="GO" id="GO:0009523">
    <property type="term" value="C:photosystem II"/>
    <property type="evidence" value="ECO:0007669"/>
    <property type="project" value="UniProtKB-KW"/>
</dbReference>
<feature type="chain" id="PRO_5017186526" evidence="3">
    <location>
        <begin position="23"/>
        <end position="359"/>
    </location>
</feature>
<protein>
    <submittedName>
        <fullName evidence="5">Glycosyl hydrolase</fullName>
    </submittedName>
</protein>
<feature type="domain" description="Photosynthesis system II assembly factor Ycf48/Hcf136-like" evidence="4">
    <location>
        <begin position="157"/>
        <end position="285"/>
    </location>
</feature>
<evidence type="ECO:0000259" key="4">
    <source>
        <dbReference type="Pfam" id="PF14870"/>
    </source>
</evidence>
<comment type="caution">
    <text evidence="5">The sequence shown here is derived from an EMBL/GenBank/DDBJ whole genome shotgun (WGS) entry which is preliminary data.</text>
</comment>
<reference evidence="6" key="1">
    <citation type="submission" date="2018-09" db="EMBL/GenBank/DDBJ databases">
        <authorList>
            <person name="Zhu H."/>
        </authorList>
    </citation>
    <scope>NUCLEOTIDE SEQUENCE [LARGE SCALE GENOMIC DNA]</scope>
    <source>
        <strain evidence="6">K1S02-23</strain>
    </source>
</reference>
<evidence type="ECO:0000313" key="6">
    <source>
        <dbReference type="Proteomes" id="UP000266327"/>
    </source>
</evidence>
<keyword evidence="6" id="KW-1185">Reference proteome</keyword>
<dbReference type="OrthoDB" id="9767885at2"/>
<feature type="signal peptide" evidence="3">
    <location>
        <begin position="1"/>
        <end position="22"/>
    </location>
</feature>
<organism evidence="5 6">
    <name type="scientific">Noviherbaspirillum sedimenti</name>
    <dbReference type="NCBI Taxonomy" id="2320865"/>
    <lineage>
        <taxon>Bacteria</taxon>
        <taxon>Pseudomonadati</taxon>
        <taxon>Pseudomonadota</taxon>
        <taxon>Betaproteobacteria</taxon>
        <taxon>Burkholderiales</taxon>
        <taxon>Oxalobacteraceae</taxon>
        <taxon>Noviherbaspirillum</taxon>
    </lineage>
</organism>
<dbReference type="GO" id="GO:0015979">
    <property type="term" value="P:photosynthesis"/>
    <property type="evidence" value="ECO:0007669"/>
    <property type="project" value="UniProtKB-KW"/>
</dbReference>
<dbReference type="InterPro" id="IPR028203">
    <property type="entry name" value="PSII_CF48-like_dom"/>
</dbReference>
<proteinExistence type="predicted"/>
<dbReference type="PANTHER" id="PTHR47199:SF2">
    <property type="entry name" value="PHOTOSYSTEM II STABILITY_ASSEMBLY FACTOR HCF136, CHLOROPLASTIC"/>
    <property type="match status" value="1"/>
</dbReference>
<accession>A0A3A3G2J9</accession>
<feature type="domain" description="Photosynthesis system II assembly factor Ycf48/Hcf136-like" evidence="4">
    <location>
        <begin position="70"/>
        <end position="118"/>
    </location>
</feature>
<dbReference type="AlphaFoldDB" id="A0A3A3G2J9"/>
<name>A0A3A3G2J9_9BURK</name>
<dbReference type="EMBL" id="QYUQ01000002">
    <property type="protein sequence ID" value="RJG02687.1"/>
    <property type="molecule type" value="Genomic_DNA"/>
</dbReference>
<dbReference type="PANTHER" id="PTHR47199">
    <property type="entry name" value="PHOTOSYSTEM II STABILITY/ASSEMBLY FACTOR HCF136, CHLOROPLASTIC"/>
    <property type="match status" value="1"/>
</dbReference>